<accession>A0A443K057</accession>
<dbReference type="RefSeq" id="WP_128238770.1">
    <property type="nucleotide sequence ID" value="NZ_SAUX01000038.1"/>
</dbReference>
<reference evidence="1 2" key="1">
    <citation type="submission" date="2019-01" db="EMBL/GenBank/DDBJ databases">
        <title>Sinorhodobacter populi sp. nov. isolated from the symptomatic bark tissue of Populus euramericana canker.</title>
        <authorList>
            <person name="Xu G."/>
        </authorList>
    </citation>
    <scope>NUCLEOTIDE SEQUENCE [LARGE SCALE GENOMIC DNA]</scope>
    <source>
        <strain evidence="1 2">D19-10-3-21</strain>
    </source>
</reference>
<sequence length="194" mass="20054">MLRAPPRAVLPTHPDRQADTLADCIRRLRLVERVVIEDGHGHFWLVFPAAFASAGKVAAMTRDAGGAMALVRSADDMAAQASATALSALFARLGIASALADDPAPDIATEATAPLPELCAEAAKDAAEIATLAIALAQVAGLPEQMLVCPCLGREGEACSAEALEAHPALGQLARLRIADHAALTEALARLQTP</sequence>
<evidence type="ECO:0000313" key="2">
    <source>
        <dbReference type="Proteomes" id="UP000285295"/>
    </source>
</evidence>
<organism evidence="1 2">
    <name type="scientific">Paenirhodobacter populi</name>
    <dbReference type="NCBI Taxonomy" id="2306993"/>
    <lineage>
        <taxon>Bacteria</taxon>
        <taxon>Pseudomonadati</taxon>
        <taxon>Pseudomonadota</taxon>
        <taxon>Alphaproteobacteria</taxon>
        <taxon>Rhodobacterales</taxon>
        <taxon>Rhodobacter group</taxon>
        <taxon>Paenirhodobacter</taxon>
    </lineage>
</organism>
<comment type="caution">
    <text evidence="1">The sequence shown here is derived from an EMBL/GenBank/DDBJ whole genome shotgun (WGS) entry which is preliminary data.</text>
</comment>
<reference evidence="1 2" key="2">
    <citation type="submission" date="2019-01" db="EMBL/GenBank/DDBJ databases">
        <authorList>
            <person name="Li Y."/>
        </authorList>
    </citation>
    <scope>NUCLEOTIDE SEQUENCE [LARGE SCALE GENOMIC DNA]</scope>
    <source>
        <strain evidence="1 2">D19-10-3-21</strain>
    </source>
</reference>
<proteinExistence type="predicted"/>
<dbReference type="AlphaFoldDB" id="A0A443K057"/>
<protein>
    <submittedName>
        <fullName evidence="1">Uncharacterized protein</fullName>
    </submittedName>
</protein>
<dbReference type="EMBL" id="SAUX01000038">
    <property type="protein sequence ID" value="RWR26180.1"/>
    <property type="molecule type" value="Genomic_DNA"/>
</dbReference>
<dbReference type="Proteomes" id="UP000285295">
    <property type="component" value="Unassembled WGS sequence"/>
</dbReference>
<name>A0A443K057_9RHOB</name>
<evidence type="ECO:0000313" key="1">
    <source>
        <dbReference type="EMBL" id="RWR26180.1"/>
    </source>
</evidence>
<gene>
    <name evidence="1" type="ORF">D2T31_20730</name>
</gene>